<evidence type="ECO:0000256" key="7">
    <source>
        <dbReference type="ARBA" id="ARBA00023224"/>
    </source>
</evidence>
<evidence type="ECO:0000256" key="1">
    <source>
        <dbReference type="ARBA" id="ARBA00004141"/>
    </source>
</evidence>
<dbReference type="Gene3D" id="1.20.1070.10">
    <property type="entry name" value="Rhodopsin 7-helix transmembrane proteins"/>
    <property type="match status" value="1"/>
</dbReference>
<feature type="transmembrane region" description="Helical" evidence="9">
    <location>
        <begin position="193"/>
        <end position="217"/>
    </location>
</feature>
<evidence type="ECO:0000256" key="9">
    <source>
        <dbReference type="SAM" id="Phobius"/>
    </source>
</evidence>
<keyword evidence="4 8" id="KW-0297">G-protein coupled receptor</keyword>
<evidence type="ECO:0000256" key="5">
    <source>
        <dbReference type="ARBA" id="ARBA00023136"/>
    </source>
</evidence>
<dbReference type="PRINTS" id="PR02108">
    <property type="entry name" value="MRGPCRFAMILY"/>
</dbReference>
<comment type="subcellular location">
    <subcellularLocation>
        <location evidence="1">Membrane</location>
        <topology evidence="1">Multi-pass membrane protein</topology>
    </subcellularLocation>
</comment>
<comment type="similarity">
    <text evidence="8">Belongs to the G-protein coupled receptor 1 family.</text>
</comment>
<keyword evidence="7 8" id="KW-0807">Transducer</keyword>
<evidence type="ECO:0000256" key="2">
    <source>
        <dbReference type="ARBA" id="ARBA00022692"/>
    </source>
</evidence>
<dbReference type="PROSITE" id="PS00237">
    <property type="entry name" value="G_PROTEIN_RECEP_F1_1"/>
    <property type="match status" value="1"/>
</dbReference>
<keyword evidence="5 9" id="KW-0472">Membrane</keyword>
<feature type="transmembrane region" description="Helical" evidence="9">
    <location>
        <begin position="73"/>
        <end position="93"/>
    </location>
</feature>
<accession>A0A8C9PRZ7</accession>
<reference evidence="11" key="1">
    <citation type="submission" date="2025-08" db="UniProtKB">
        <authorList>
            <consortium name="Ensembl"/>
        </authorList>
    </citation>
    <scope>IDENTIFICATION</scope>
</reference>
<evidence type="ECO:0000256" key="8">
    <source>
        <dbReference type="RuleBase" id="RU000688"/>
    </source>
</evidence>
<feature type="transmembrane region" description="Helical" evidence="9">
    <location>
        <begin position="154"/>
        <end position="173"/>
    </location>
</feature>
<dbReference type="InterPro" id="IPR000276">
    <property type="entry name" value="GPCR_Rhodpsn"/>
</dbReference>
<dbReference type="Ensembl" id="ENSSDAT00000014346.1">
    <property type="protein sequence ID" value="ENSSDAP00000012671.1"/>
    <property type="gene ID" value="ENSSDAG00000011383.1"/>
</dbReference>
<dbReference type="GO" id="GO:0005886">
    <property type="term" value="C:plasma membrane"/>
    <property type="evidence" value="ECO:0007669"/>
    <property type="project" value="TreeGrafter"/>
</dbReference>
<dbReference type="AlphaFoldDB" id="A0A8C9PRZ7"/>
<evidence type="ECO:0000313" key="11">
    <source>
        <dbReference type="Ensembl" id="ENSSDAP00000012671.1"/>
    </source>
</evidence>
<dbReference type="SUPFAM" id="SSF81321">
    <property type="entry name" value="Family A G protein-coupled receptor-like"/>
    <property type="match status" value="1"/>
</dbReference>
<reference evidence="11" key="2">
    <citation type="submission" date="2025-09" db="UniProtKB">
        <authorList>
            <consortium name="Ensembl"/>
        </authorList>
    </citation>
    <scope>IDENTIFICATION</scope>
</reference>
<evidence type="ECO:0000256" key="3">
    <source>
        <dbReference type="ARBA" id="ARBA00022989"/>
    </source>
</evidence>
<dbReference type="PROSITE" id="PS50262">
    <property type="entry name" value="G_PROTEIN_RECEP_F1_2"/>
    <property type="match status" value="1"/>
</dbReference>
<dbReference type="PANTHER" id="PTHR11334:SF34">
    <property type="entry name" value="MAS-RELATED G-PROTEIN COUPLED RECEPTOR MEMBER X3"/>
    <property type="match status" value="1"/>
</dbReference>
<evidence type="ECO:0000256" key="6">
    <source>
        <dbReference type="ARBA" id="ARBA00023170"/>
    </source>
</evidence>
<proteinExistence type="inferred from homology"/>
<feature type="transmembrane region" description="Helical" evidence="9">
    <location>
        <begin position="44"/>
        <end position="66"/>
    </location>
</feature>
<dbReference type="GO" id="GO:0004930">
    <property type="term" value="F:G protein-coupled receptor activity"/>
    <property type="evidence" value="ECO:0007669"/>
    <property type="project" value="UniProtKB-KW"/>
</dbReference>
<keyword evidence="2 8" id="KW-0812">Transmembrane</keyword>
<feature type="transmembrane region" description="Helical" evidence="9">
    <location>
        <begin position="113"/>
        <end position="133"/>
    </location>
</feature>
<organism evidence="11 12">
    <name type="scientific">Spermophilus dauricus</name>
    <name type="common">Daurian ground squirrel</name>
    <dbReference type="NCBI Taxonomy" id="99837"/>
    <lineage>
        <taxon>Eukaryota</taxon>
        <taxon>Metazoa</taxon>
        <taxon>Chordata</taxon>
        <taxon>Craniata</taxon>
        <taxon>Vertebrata</taxon>
        <taxon>Euteleostomi</taxon>
        <taxon>Mammalia</taxon>
        <taxon>Eutheria</taxon>
        <taxon>Euarchontoglires</taxon>
        <taxon>Glires</taxon>
        <taxon>Rodentia</taxon>
        <taxon>Sciuromorpha</taxon>
        <taxon>Sciuridae</taxon>
        <taxon>Xerinae</taxon>
        <taxon>Marmotini</taxon>
        <taxon>Spermophilus</taxon>
    </lineage>
</organism>
<sequence length="357" mass="40010">MSTTEEIRSLEPTLTAWMTEATPTNESDEDLPPICDFHSLTQKALTFIISLVGLTGNASVIWFLGFCMHRNAFYTYILNLAVADFLYLCFHIANVIQMEIYRILLHISTPIYIIIQYGTIFCYIAGLSMLGAISTERCLSVLRPIWYCCHRPRHTSTVMCALLWGLSVFLSTLERVCFSYFNTTEAPCKKVEFTITAWLVILFVILSGSSLALLGRMLCRSQRKPLTRLYVTILLTVLVFFFCGLPFSVRLFLLVWIQNDSNMLTCLHLVSSVLSCVNSSANPIIYFFVGSYRQQVQGRNLKLVLERALQDTPEEGECGGSLPRGTLEMSGIAPGMRAALIGSSAPHTNKDVVSTEN</sequence>
<feature type="transmembrane region" description="Helical" evidence="9">
    <location>
        <begin position="269"/>
        <end position="289"/>
    </location>
</feature>
<evidence type="ECO:0000313" key="12">
    <source>
        <dbReference type="Proteomes" id="UP000694422"/>
    </source>
</evidence>
<protein>
    <recommendedName>
        <fullName evidence="10">G-protein coupled receptors family 1 profile domain-containing protein</fullName>
    </recommendedName>
</protein>
<dbReference type="InterPro" id="IPR026234">
    <property type="entry name" value="MRGPCRFAMILY"/>
</dbReference>
<dbReference type="PANTHER" id="PTHR11334">
    <property type="entry name" value="MAS-RELATED G-PROTEIN COUPLED RECEPTOR"/>
    <property type="match status" value="1"/>
</dbReference>
<dbReference type="PRINTS" id="PR00237">
    <property type="entry name" value="GPCRRHODOPSN"/>
</dbReference>
<keyword evidence="3 9" id="KW-1133">Transmembrane helix</keyword>
<dbReference type="Pfam" id="PF00001">
    <property type="entry name" value="7tm_1"/>
    <property type="match status" value="1"/>
</dbReference>
<keyword evidence="6 8" id="KW-0675">Receptor</keyword>
<feature type="domain" description="G-protein coupled receptors family 1 profile" evidence="10">
    <location>
        <begin position="56"/>
        <end position="286"/>
    </location>
</feature>
<evidence type="ECO:0000256" key="4">
    <source>
        <dbReference type="ARBA" id="ARBA00023040"/>
    </source>
</evidence>
<evidence type="ECO:0000259" key="10">
    <source>
        <dbReference type="PROSITE" id="PS50262"/>
    </source>
</evidence>
<dbReference type="FunFam" id="1.20.1070.10:FF:000140">
    <property type="entry name" value="Mas-related G-protein coupled receptor member X2"/>
    <property type="match status" value="1"/>
</dbReference>
<name>A0A8C9PRZ7_SPEDA</name>
<feature type="transmembrane region" description="Helical" evidence="9">
    <location>
        <begin position="229"/>
        <end position="257"/>
    </location>
</feature>
<keyword evidence="12" id="KW-1185">Reference proteome</keyword>
<dbReference type="Proteomes" id="UP000694422">
    <property type="component" value="Unplaced"/>
</dbReference>
<dbReference type="InterPro" id="IPR017452">
    <property type="entry name" value="GPCR_Rhodpsn_7TM"/>
</dbReference>